<dbReference type="InterPro" id="IPR020843">
    <property type="entry name" value="ER"/>
</dbReference>
<dbReference type="InterPro" id="IPR013154">
    <property type="entry name" value="ADH-like_N"/>
</dbReference>
<evidence type="ECO:0000313" key="2">
    <source>
        <dbReference type="EMBL" id="MDP5306284.1"/>
    </source>
</evidence>
<dbReference type="InterPro" id="IPR036291">
    <property type="entry name" value="NAD(P)-bd_dom_sf"/>
</dbReference>
<sequence>MRSRILVADRYGQSDVLDFVEEELPALTPGQARIAVKAAGLNPIDARRMTGEIRFGPLPLRFGTEFAGRIVELPAEAGPWSVGDEVLGSGGGFTHATIIDVPIGNLIRRPSTVDWPVAGSLAGTAQTAMAVVQELGDIGSLLVHGGAGGVGTVLVQLAREKGIEVVATDSGANPDYLRALGATPVAYGPGLVERLREVHPAPFDAAIILAGTEEATHASLATVKPDGDIASTTGIPAPSERVRATGNRPSPANLQYVVDRVADGRIRWEVSGTYPFAKAAEGFAAVLEGHTRGKRVLIF</sequence>
<accession>A0ABT9J902</accession>
<dbReference type="PANTHER" id="PTHR43482:SF1">
    <property type="entry name" value="PROTEIN AST1-RELATED"/>
    <property type="match status" value="1"/>
</dbReference>
<dbReference type="CDD" id="cd05289">
    <property type="entry name" value="MDR_like_2"/>
    <property type="match status" value="1"/>
</dbReference>
<reference evidence="2 3" key="1">
    <citation type="submission" date="2023-08" db="EMBL/GenBank/DDBJ databases">
        <authorList>
            <person name="Park J.-S."/>
        </authorList>
    </citation>
    <scope>NUCLEOTIDE SEQUENCE [LARGE SCALE GENOMIC DNA]</scope>
    <source>
        <strain evidence="2 3">2205BS29-5</strain>
    </source>
</reference>
<dbReference type="SUPFAM" id="SSF51735">
    <property type="entry name" value="NAD(P)-binding Rossmann-fold domains"/>
    <property type="match status" value="1"/>
</dbReference>
<dbReference type="PANTHER" id="PTHR43482">
    <property type="entry name" value="PROTEIN AST1-RELATED"/>
    <property type="match status" value="1"/>
</dbReference>
<keyword evidence="2" id="KW-0560">Oxidoreductase</keyword>
<dbReference type="Gene3D" id="3.90.180.10">
    <property type="entry name" value="Medium-chain alcohol dehydrogenases, catalytic domain"/>
    <property type="match status" value="1"/>
</dbReference>
<dbReference type="Pfam" id="PF08240">
    <property type="entry name" value="ADH_N"/>
    <property type="match status" value="1"/>
</dbReference>
<dbReference type="Gene3D" id="3.40.50.720">
    <property type="entry name" value="NAD(P)-binding Rossmann-like Domain"/>
    <property type="match status" value="1"/>
</dbReference>
<comment type="caution">
    <text evidence="2">The sequence shown here is derived from an EMBL/GenBank/DDBJ whole genome shotgun (WGS) entry which is preliminary data.</text>
</comment>
<feature type="domain" description="Enoyl reductase (ER)" evidence="1">
    <location>
        <begin position="12"/>
        <end position="297"/>
    </location>
</feature>
<dbReference type="SMART" id="SM00829">
    <property type="entry name" value="PKS_ER"/>
    <property type="match status" value="1"/>
</dbReference>
<keyword evidence="3" id="KW-1185">Reference proteome</keyword>
<organism evidence="2 3">
    <name type="scientific">Paracoccus spongiarum</name>
    <dbReference type="NCBI Taxonomy" id="3064387"/>
    <lineage>
        <taxon>Bacteria</taxon>
        <taxon>Pseudomonadati</taxon>
        <taxon>Pseudomonadota</taxon>
        <taxon>Alphaproteobacteria</taxon>
        <taxon>Rhodobacterales</taxon>
        <taxon>Paracoccaceae</taxon>
        <taxon>Paracoccus</taxon>
    </lineage>
</organism>
<evidence type="ECO:0000259" key="1">
    <source>
        <dbReference type="SMART" id="SM00829"/>
    </source>
</evidence>
<dbReference type="InterPro" id="IPR011032">
    <property type="entry name" value="GroES-like_sf"/>
</dbReference>
<dbReference type="SUPFAM" id="SSF50129">
    <property type="entry name" value="GroES-like"/>
    <property type="match status" value="1"/>
</dbReference>
<dbReference type="InterPro" id="IPR052585">
    <property type="entry name" value="Lipid_raft_assoc_Zn_ADH"/>
</dbReference>
<dbReference type="RefSeq" id="WP_305962146.1">
    <property type="nucleotide sequence ID" value="NZ_JAVAMQ010000003.1"/>
</dbReference>
<evidence type="ECO:0000313" key="3">
    <source>
        <dbReference type="Proteomes" id="UP001224997"/>
    </source>
</evidence>
<proteinExistence type="predicted"/>
<dbReference type="Proteomes" id="UP001224997">
    <property type="component" value="Unassembled WGS sequence"/>
</dbReference>
<protein>
    <submittedName>
        <fullName evidence="2">NADP-dependent oxidoreductase</fullName>
        <ecNumber evidence="2">1.-.-.-</ecNumber>
    </submittedName>
</protein>
<gene>
    <name evidence="2" type="ORF">Q5Y72_04180</name>
</gene>
<dbReference type="GO" id="GO:0016491">
    <property type="term" value="F:oxidoreductase activity"/>
    <property type="evidence" value="ECO:0007669"/>
    <property type="project" value="UniProtKB-KW"/>
</dbReference>
<name>A0ABT9J902_9RHOB</name>
<dbReference type="Pfam" id="PF13602">
    <property type="entry name" value="ADH_zinc_N_2"/>
    <property type="match status" value="1"/>
</dbReference>
<dbReference type="EC" id="1.-.-.-" evidence="2"/>
<dbReference type="EMBL" id="JAVAMQ010000003">
    <property type="protein sequence ID" value="MDP5306284.1"/>
    <property type="molecule type" value="Genomic_DNA"/>
</dbReference>